<reference evidence="2" key="1">
    <citation type="journal article" date="2013" name="G3 (Bethesda)">
        <title>Comparative genomics of a plant-pathogenic fungus, Pyrenophora tritici-repentis, reveals transduplication and the impact of repeat elements on pathogenicity and population divergence.</title>
        <authorList>
            <person name="Manning V.A."/>
            <person name="Pandelova I."/>
            <person name="Dhillon B."/>
            <person name="Wilhelm L.J."/>
            <person name="Goodwin S.B."/>
            <person name="Berlin A.M."/>
            <person name="Figueroa M."/>
            <person name="Freitag M."/>
            <person name="Hane J.K."/>
            <person name="Henrissat B."/>
            <person name="Holman W.H."/>
            <person name="Kodira C.D."/>
            <person name="Martin J."/>
            <person name="Oliver R.P."/>
            <person name="Robbertse B."/>
            <person name="Schackwitz W."/>
            <person name="Schwartz D.C."/>
            <person name="Spatafora J.W."/>
            <person name="Turgeon B.G."/>
            <person name="Yandava C."/>
            <person name="Young S."/>
            <person name="Zhou S."/>
            <person name="Zeng Q."/>
            <person name="Grigoriev I.V."/>
            <person name="Ma L.-J."/>
            <person name="Ciuffetti L.M."/>
        </authorList>
    </citation>
    <scope>NUCLEOTIDE SEQUENCE [LARGE SCALE GENOMIC DNA]</scope>
    <source>
        <strain evidence="2">Pt-1C-BFP</strain>
    </source>
</reference>
<protein>
    <submittedName>
        <fullName evidence="1">Uncharacterized protein</fullName>
    </submittedName>
</protein>
<evidence type="ECO:0000313" key="2">
    <source>
        <dbReference type="Proteomes" id="UP000001471"/>
    </source>
</evidence>
<gene>
    <name evidence="1" type="ORF">PTRG_04236</name>
</gene>
<proteinExistence type="predicted"/>
<dbReference type="InParanoid" id="B2W1A1"/>
<dbReference type="Proteomes" id="UP000001471">
    <property type="component" value="Unassembled WGS sequence"/>
</dbReference>
<name>B2W1A1_PYRTR</name>
<evidence type="ECO:0000313" key="1">
    <source>
        <dbReference type="EMBL" id="EDU47074.1"/>
    </source>
</evidence>
<sequence length="100" mass="11231">MAALKSTTMVSASLQQPTHRLAWELTWNYPMMENHICPHSSKTTERTLPSTSTDHNGTRLWMMVTLIPCETNLVHDVLQGLHDNSTLMTTACSLPVSDTY</sequence>
<accession>B2W1A1</accession>
<dbReference type="AlphaFoldDB" id="B2W1A1"/>
<dbReference type="EMBL" id="DS231617">
    <property type="protein sequence ID" value="EDU47074.1"/>
    <property type="molecule type" value="Genomic_DNA"/>
</dbReference>
<dbReference type="HOGENOM" id="CLU_2307463_0_0_1"/>
<organism evidence="1 2">
    <name type="scientific">Pyrenophora tritici-repentis (strain Pt-1C-BFP)</name>
    <name type="common">Wheat tan spot fungus</name>
    <name type="synonym">Drechslera tritici-repentis</name>
    <dbReference type="NCBI Taxonomy" id="426418"/>
    <lineage>
        <taxon>Eukaryota</taxon>
        <taxon>Fungi</taxon>
        <taxon>Dikarya</taxon>
        <taxon>Ascomycota</taxon>
        <taxon>Pezizomycotina</taxon>
        <taxon>Dothideomycetes</taxon>
        <taxon>Pleosporomycetidae</taxon>
        <taxon>Pleosporales</taxon>
        <taxon>Pleosporineae</taxon>
        <taxon>Pleosporaceae</taxon>
        <taxon>Pyrenophora</taxon>
    </lineage>
</organism>